<organism evidence="5 6">
    <name type="scientific">Pichia inconspicua</name>
    <dbReference type="NCBI Taxonomy" id="52247"/>
    <lineage>
        <taxon>Eukaryota</taxon>
        <taxon>Fungi</taxon>
        <taxon>Dikarya</taxon>
        <taxon>Ascomycota</taxon>
        <taxon>Saccharomycotina</taxon>
        <taxon>Pichiomycetes</taxon>
        <taxon>Pichiales</taxon>
        <taxon>Pichiaceae</taxon>
        <taxon>Pichia</taxon>
    </lineage>
</organism>
<accession>A0A4T0X240</accession>
<dbReference type="OrthoDB" id="4940293at2759"/>
<dbReference type="CDD" id="cd14688">
    <property type="entry name" value="bZIP_YAP"/>
    <property type="match status" value="1"/>
</dbReference>
<comment type="caution">
    <text evidence="5">The sequence shown here is derived from an EMBL/GenBank/DDBJ whole genome shotgun (WGS) entry which is preliminary data.</text>
</comment>
<dbReference type="Gene3D" id="1.10.238.100">
    <property type="entry name" value="YAP1 redox domain. Chain B"/>
    <property type="match status" value="1"/>
</dbReference>
<dbReference type="PANTHER" id="PTHR40621:SF8">
    <property type="entry name" value="AP-1-LIKE TRANSCRIPTION FACTOR YAP3"/>
    <property type="match status" value="1"/>
</dbReference>
<dbReference type="SMART" id="SM00338">
    <property type="entry name" value="BRLZ"/>
    <property type="match status" value="1"/>
</dbReference>
<keyword evidence="6" id="KW-1185">Reference proteome</keyword>
<comment type="subcellular location">
    <subcellularLocation>
        <location evidence="1">Nucleus</location>
    </subcellularLocation>
</comment>
<feature type="compositionally biased region" description="Polar residues" evidence="3">
    <location>
        <begin position="92"/>
        <end position="106"/>
    </location>
</feature>
<evidence type="ECO:0000256" key="1">
    <source>
        <dbReference type="ARBA" id="ARBA00004123"/>
    </source>
</evidence>
<dbReference type="PROSITE" id="PS50217">
    <property type="entry name" value="BZIP"/>
    <property type="match status" value="1"/>
</dbReference>
<dbReference type="EMBL" id="SELW01000408">
    <property type="protein sequence ID" value="TID28282.1"/>
    <property type="molecule type" value="Genomic_DNA"/>
</dbReference>
<dbReference type="STRING" id="52247.A0A4T0X240"/>
<evidence type="ECO:0000256" key="2">
    <source>
        <dbReference type="ARBA" id="ARBA00023242"/>
    </source>
</evidence>
<dbReference type="InterPro" id="IPR004827">
    <property type="entry name" value="bZIP"/>
</dbReference>
<dbReference type="GO" id="GO:0000976">
    <property type="term" value="F:transcription cis-regulatory region binding"/>
    <property type="evidence" value="ECO:0007669"/>
    <property type="project" value="InterPro"/>
</dbReference>
<dbReference type="Gene3D" id="1.20.5.170">
    <property type="match status" value="1"/>
</dbReference>
<sequence>MNYTRYDYDLMKNTGIPNTYNTTPELDIEVDDIHKEMNDNILGNPVININGLNTNNEPNEMLQFMSHPLYNGANGNPVDYNTLAVNEISPPITGSSPQYTTGNQYTSRSVSASKNVSSSSKSSEKNENGSRNGANGPSEEELYQRRKAQNRAAQRAFRERKEGKLKELSGKLANAESAREKLEKQLEELKKKNMMLDLENKILQKKKEGQPTDCMDELLLKNAEAATSILSFKFPSAGKWDFINGTVDWKVHGGVDQTDIEANKLGYSYENEEGEKVLTVSAVWDYLVEFSKLNDNVVLNIPEIMAELRGKEKCHGFGPAYPLRLVNQIVVQHIEDNDD</sequence>
<name>A0A4T0X240_9ASCO</name>
<evidence type="ECO:0000313" key="6">
    <source>
        <dbReference type="Proteomes" id="UP000307173"/>
    </source>
</evidence>
<protein>
    <recommendedName>
        <fullName evidence="4">BZIP domain-containing protein</fullName>
    </recommendedName>
</protein>
<feature type="region of interest" description="Disordered" evidence="3">
    <location>
        <begin position="91"/>
        <end position="162"/>
    </location>
</feature>
<dbReference type="SUPFAM" id="SSF57959">
    <property type="entry name" value="Leucine zipper domain"/>
    <property type="match status" value="1"/>
</dbReference>
<gene>
    <name evidence="5" type="ORF">CANINC_002595</name>
</gene>
<dbReference type="AlphaFoldDB" id="A0A4T0X240"/>
<dbReference type="PROSITE" id="PS00036">
    <property type="entry name" value="BZIP_BASIC"/>
    <property type="match status" value="1"/>
</dbReference>
<dbReference type="PANTHER" id="PTHR40621">
    <property type="entry name" value="TRANSCRIPTION FACTOR KAPC-RELATED"/>
    <property type="match status" value="1"/>
</dbReference>
<dbReference type="GO" id="GO:0090575">
    <property type="term" value="C:RNA polymerase II transcription regulator complex"/>
    <property type="evidence" value="ECO:0007669"/>
    <property type="project" value="TreeGrafter"/>
</dbReference>
<reference evidence="5 6" key="1">
    <citation type="journal article" date="2019" name="Front. Genet.">
        <title>Whole-Genome Sequencing of the Opportunistic Yeast Pathogen Candida inconspicua Uncovers Its Hybrid Origin.</title>
        <authorList>
            <person name="Mixao V."/>
            <person name="Hansen A.P."/>
            <person name="Saus E."/>
            <person name="Boekhout T."/>
            <person name="Lass-Florl C."/>
            <person name="Gabaldon T."/>
        </authorList>
    </citation>
    <scope>NUCLEOTIDE SEQUENCE [LARGE SCALE GENOMIC DNA]</scope>
    <source>
        <strain evidence="5 6">CBS 180</strain>
    </source>
</reference>
<keyword evidence="2" id="KW-0539">Nucleus</keyword>
<dbReference type="InterPro" id="IPR046347">
    <property type="entry name" value="bZIP_sf"/>
</dbReference>
<proteinExistence type="predicted"/>
<evidence type="ECO:0000313" key="5">
    <source>
        <dbReference type="EMBL" id="TID28282.1"/>
    </source>
</evidence>
<evidence type="ECO:0000256" key="3">
    <source>
        <dbReference type="SAM" id="MobiDB-lite"/>
    </source>
</evidence>
<feature type="domain" description="BZIP" evidence="4">
    <location>
        <begin position="140"/>
        <end position="203"/>
    </location>
</feature>
<feature type="compositionally biased region" description="Low complexity" evidence="3">
    <location>
        <begin position="107"/>
        <end position="121"/>
    </location>
</feature>
<dbReference type="InterPro" id="IPR050936">
    <property type="entry name" value="AP-1-like"/>
</dbReference>
<dbReference type="Proteomes" id="UP000307173">
    <property type="component" value="Unassembled WGS sequence"/>
</dbReference>
<dbReference type="GO" id="GO:0001228">
    <property type="term" value="F:DNA-binding transcription activator activity, RNA polymerase II-specific"/>
    <property type="evidence" value="ECO:0007669"/>
    <property type="project" value="TreeGrafter"/>
</dbReference>
<evidence type="ECO:0000259" key="4">
    <source>
        <dbReference type="PROSITE" id="PS50217"/>
    </source>
</evidence>